<evidence type="ECO:0000313" key="2">
    <source>
        <dbReference type="EMBL" id="MBO0905933.1"/>
    </source>
</evidence>
<feature type="transmembrane region" description="Helical" evidence="1">
    <location>
        <begin position="20"/>
        <end position="44"/>
    </location>
</feature>
<keyword evidence="3" id="KW-1185">Reference proteome</keyword>
<dbReference type="EMBL" id="JAFMPY010000028">
    <property type="protein sequence ID" value="MBO0905933.1"/>
    <property type="molecule type" value="Genomic_DNA"/>
</dbReference>
<dbReference type="RefSeq" id="WP_207352565.1">
    <property type="nucleotide sequence ID" value="NZ_JAFMPY010000028.1"/>
</dbReference>
<keyword evidence="1" id="KW-0472">Membrane</keyword>
<organism evidence="2 3">
    <name type="scientific">Jiella sonneratiae</name>
    <dbReference type="NCBI Taxonomy" id="2816856"/>
    <lineage>
        <taxon>Bacteria</taxon>
        <taxon>Pseudomonadati</taxon>
        <taxon>Pseudomonadota</taxon>
        <taxon>Alphaproteobacteria</taxon>
        <taxon>Hyphomicrobiales</taxon>
        <taxon>Aurantimonadaceae</taxon>
        <taxon>Jiella</taxon>
    </lineage>
</organism>
<name>A0ABS3JAG9_9HYPH</name>
<gene>
    <name evidence="2" type="ORF">J1C47_19985</name>
</gene>
<protein>
    <submittedName>
        <fullName evidence="2">DUF2474 domain-containing protein</fullName>
    </submittedName>
</protein>
<sequence length="46" mass="5257">MTPEDVRRASAGRPRWQRWLWFLLLWCAGVGFVGAVALTLRLMLVG</sequence>
<keyword evidence="1" id="KW-0812">Transmembrane</keyword>
<evidence type="ECO:0000313" key="3">
    <source>
        <dbReference type="Proteomes" id="UP000664288"/>
    </source>
</evidence>
<proteinExistence type="predicted"/>
<accession>A0ABS3JAG9</accession>
<comment type="caution">
    <text evidence="2">The sequence shown here is derived from an EMBL/GenBank/DDBJ whole genome shotgun (WGS) entry which is preliminary data.</text>
</comment>
<dbReference type="Proteomes" id="UP000664288">
    <property type="component" value="Unassembled WGS sequence"/>
</dbReference>
<evidence type="ECO:0000256" key="1">
    <source>
        <dbReference type="SAM" id="Phobius"/>
    </source>
</evidence>
<reference evidence="2 3" key="1">
    <citation type="submission" date="2021-03" db="EMBL/GenBank/DDBJ databases">
        <title>Whole genome sequence of Jiella sp. MQZ13P-4.</title>
        <authorList>
            <person name="Tuo L."/>
        </authorList>
    </citation>
    <scope>NUCLEOTIDE SEQUENCE [LARGE SCALE GENOMIC DNA]</scope>
    <source>
        <strain evidence="2 3">MQZ13P-4</strain>
    </source>
</reference>
<keyword evidence="1" id="KW-1133">Transmembrane helix</keyword>